<dbReference type="AlphaFoldDB" id="A0AAD8NIQ4"/>
<feature type="compositionally biased region" description="Basic and acidic residues" evidence="1">
    <location>
        <begin position="106"/>
        <end position="116"/>
    </location>
</feature>
<feature type="compositionally biased region" description="Basic and acidic residues" evidence="1">
    <location>
        <begin position="125"/>
        <end position="137"/>
    </location>
</feature>
<keyword evidence="3" id="KW-1185">Reference proteome</keyword>
<protein>
    <submittedName>
        <fullName evidence="2">Uncharacterized protein</fullName>
    </submittedName>
</protein>
<reference evidence="2" key="1">
    <citation type="journal article" date="2023" name="bioRxiv">
        <title>Improved chromosome-level genome assembly for marigold (Tagetes erecta).</title>
        <authorList>
            <person name="Jiang F."/>
            <person name="Yuan L."/>
            <person name="Wang S."/>
            <person name="Wang H."/>
            <person name="Xu D."/>
            <person name="Wang A."/>
            <person name="Fan W."/>
        </authorList>
    </citation>
    <scope>NUCLEOTIDE SEQUENCE</scope>
    <source>
        <strain evidence="2">WSJ</strain>
        <tissue evidence="2">Leaf</tissue>
    </source>
</reference>
<dbReference type="PANTHER" id="PTHR48227:SF1">
    <property type="entry name" value="DNA LIGASE 1-LIKE"/>
    <property type="match status" value="1"/>
</dbReference>
<evidence type="ECO:0000313" key="3">
    <source>
        <dbReference type="Proteomes" id="UP001229421"/>
    </source>
</evidence>
<feature type="region of interest" description="Disordered" evidence="1">
    <location>
        <begin position="59"/>
        <end position="186"/>
    </location>
</feature>
<dbReference type="Proteomes" id="UP001229421">
    <property type="component" value="Unassembled WGS sequence"/>
</dbReference>
<feature type="compositionally biased region" description="Basic residues" evidence="1">
    <location>
        <begin position="176"/>
        <end position="186"/>
    </location>
</feature>
<evidence type="ECO:0000313" key="2">
    <source>
        <dbReference type="EMBL" id="KAK1410372.1"/>
    </source>
</evidence>
<gene>
    <name evidence="2" type="ORF">QVD17_36908</name>
</gene>
<accession>A0AAD8NIQ4</accession>
<dbReference type="EMBL" id="JAUHHV010000010">
    <property type="protein sequence ID" value="KAK1410372.1"/>
    <property type="molecule type" value="Genomic_DNA"/>
</dbReference>
<proteinExistence type="predicted"/>
<name>A0AAD8NIQ4_TARER</name>
<evidence type="ECO:0000256" key="1">
    <source>
        <dbReference type="SAM" id="MobiDB-lite"/>
    </source>
</evidence>
<feature type="compositionally biased region" description="Basic and acidic residues" evidence="1">
    <location>
        <begin position="65"/>
        <end position="99"/>
    </location>
</feature>
<dbReference type="PANTHER" id="PTHR48227">
    <property type="entry name" value="DNA TOPOISOMERASE 1-LIKE"/>
    <property type="match status" value="1"/>
</dbReference>
<sequence>MKTVNGKIVSTKPVSLSKAANILSNFVTSDNGVSQPVTAYLRRASEAFDELVYLKKHNRLKKKSSKDEALTRSDLSRRSLKEEDEGRALENGVVKKEFEQGPVEVDGNRSGEVEGKLKKKKKKKEGSLENKNIKVELEEGSEMMNKKNEEKMKTKKKRKNAEVDGGEIGNSVTPEKKKRRKIEADD</sequence>
<comment type="caution">
    <text evidence="2">The sequence shown here is derived from an EMBL/GenBank/DDBJ whole genome shotgun (WGS) entry which is preliminary data.</text>
</comment>
<organism evidence="2 3">
    <name type="scientific">Tagetes erecta</name>
    <name type="common">African marigold</name>
    <dbReference type="NCBI Taxonomy" id="13708"/>
    <lineage>
        <taxon>Eukaryota</taxon>
        <taxon>Viridiplantae</taxon>
        <taxon>Streptophyta</taxon>
        <taxon>Embryophyta</taxon>
        <taxon>Tracheophyta</taxon>
        <taxon>Spermatophyta</taxon>
        <taxon>Magnoliopsida</taxon>
        <taxon>eudicotyledons</taxon>
        <taxon>Gunneridae</taxon>
        <taxon>Pentapetalae</taxon>
        <taxon>asterids</taxon>
        <taxon>campanulids</taxon>
        <taxon>Asterales</taxon>
        <taxon>Asteraceae</taxon>
        <taxon>Asteroideae</taxon>
        <taxon>Heliantheae alliance</taxon>
        <taxon>Tageteae</taxon>
        <taxon>Tagetes</taxon>
    </lineage>
</organism>